<keyword evidence="1" id="KW-1185">Reference proteome</keyword>
<reference evidence="2" key="1">
    <citation type="submission" date="2025-08" db="UniProtKB">
        <authorList>
            <consortium name="RefSeq"/>
        </authorList>
    </citation>
    <scope>IDENTIFICATION</scope>
    <source>
        <tissue evidence="2">Sperm</tissue>
    </source>
</reference>
<dbReference type="PANTHER" id="PTHR47018">
    <property type="entry name" value="CXC DOMAIN-CONTAINING PROTEIN-RELATED"/>
    <property type="match status" value="1"/>
</dbReference>
<organism evidence="1 2">
    <name type="scientific">Petromyzon marinus</name>
    <name type="common">Sea lamprey</name>
    <dbReference type="NCBI Taxonomy" id="7757"/>
    <lineage>
        <taxon>Eukaryota</taxon>
        <taxon>Metazoa</taxon>
        <taxon>Chordata</taxon>
        <taxon>Craniata</taxon>
        <taxon>Vertebrata</taxon>
        <taxon>Cyclostomata</taxon>
        <taxon>Hyperoartia</taxon>
        <taxon>Petromyzontiformes</taxon>
        <taxon>Petromyzontidae</taxon>
        <taxon>Petromyzon</taxon>
    </lineage>
</organism>
<dbReference type="Proteomes" id="UP001318040">
    <property type="component" value="Chromosome 13"/>
</dbReference>
<dbReference type="AlphaFoldDB" id="A0AAJ7T2Y0"/>
<accession>A0AAJ7T2Y0</accession>
<protein>
    <submittedName>
        <fullName evidence="2">HAUS augmin-like complex subunit 1 isoform X1</fullName>
    </submittedName>
</protein>
<evidence type="ECO:0000313" key="2">
    <source>
        <dbReference type="RefSeq" id="XP_032809208.1"/>
    </source>
</evidence>
<evidence type="ECO:0000313" key="1">
    <source>
        <dbReference type="Proteomes" id="UP001318040"/>
    </source>
</evidence>
<dbReference type="RefSeq" id="XP_032809208.1">
    <property type="nucleotide sequence ID" value="XM_032953317.1"/>
</dbReference>
<sequence length="333" mass="37640">MDQKCKESISPSLTVESEIPAKKARQDPQCIIHCSDDNTKLICPQTMESWQTLKRAGEVRKNTMILAITANFTEGQIPNVHYHRKCRSLFTLKRDLDKIASNKSQEGNVLSEERKSAPSSASQVLEKECIFCRKKDKYLKGVKSREQLAQACQLRINSTIRKAAEIKEDSRILALLSCELVAAKAHYHRSCYKSYTKPIKEPRAKPESEDNEDTYTRAESTAFVNLYNFIRNDMFVNNSVMELSELTGMLVGWMNTLGVHNVKPSTKKHIRRKITAEFADSLCMVHTKANTLLVYPDSLTRDQLVLANHELRTEVIALKATGSNVTGSDLSIN</sequence>
<proteinExistence type="predicted"/>
<gene>
    <name evidence="2" type="primary">HAUS1</name>
</gene>
<dbReference type="CTD" id="115106"/>
<name>A0AAJ7T2Y0_PETMA</name>
<dbReference type="KEGG" id="pmrn:116941934"/>